<evidence type="ECO:0000256" key="1">
    <source>
        <dbReference type="SAM" id="MobiDB-lite"/>
    </source>
</evidence>
<feature type="region of interest" description="Disordered" evidence="1">
    <location>
        <begin position="101"/>
        <end position="149"/>
    </location>
</feature>
<evidence type="ECO:0000313" key="2">
    <source>
        <dbReference type="EMBL" id="ELR24301.1"/>
    </source>
</evidence>
<dbReference type="AlphaFoldDB" id="L8HIR7"/>
<dbReference type="OrthoDB" id="4062651at2759"/>
<dbReference type="Proteomes" id="UP000011083">
    <property type="component" value="Unassembled WGS sequence"/>
</dbReference>
<organism evidence="2 3">
    <name type="scientific">Acanthamoeba castellanii (strain ATCC 30010 / Neff)</name>
    <dbReference type="NCBI Taxonomy" id="1257118"/>
    <lineage>
        <taxon>Eukaryota</taxon>
        <taxon>Amoebozoa</taxon>
        <taxon>Discosea</taxon>
        <taxon>Longamoebia</taxon>
        <taxon>Centramoebida</taxon>
        <taxon>Acanthamoebidae</taxon>
        <taxon>Acanthamoeba</taxon>
    </lineage>
</organism>
<accession>L8HIR7</accession>
<dbReference type="KEGG" id="acan:ACA1_338420"/>
<sequence>MVSWSCAGLHRTRRGIPPTRLHIRFLCLPTTVGPTGAPRAGCCAPRHLAQQPPRLGSSPSSISNTWSEFAPVGTPGYLAPELLDSCGWCPQVSHKIEQLKLLGGAPGRREQPASRRSIEPAFRIDAQQLGDESPPRPRQLRSPAPTKEE</sequence>
<keyword evidence="3" id="KW-1185">Reference proteome</keyword>
<gene>
    <name evidence="2" type="ORF">ACA1_338420</name>
</gene>
<protein>
    <submittedName>
        <fullName evidence="2">Uncharacterized protein</fullName>
    </submittedName>
</protein>
<dbReference type="VEuPathDB" id="AmoebaDB:ACA1_338420"/>
<reference evidence="2 3" key="1">
    <citation type="journal article" date="2013" name="Genome Biol.">
        <title>Genome of Acanthamoeba castellanii highlights extensive lateral gene transfer and early evolution of tyrosine kinase signaling.</title>
        <authorList>
            <person name="Clarke M."/>
            <person name="Lohan A.J."/>
            <person name="Liu B."/>
            <person name="Lagkouvardos I."/>
            <person name="Roy S."/>
            <person name="Zafar N."/>
            <person name="Bertelli C."/>
            <person name="Schilde C."/>
            <person name="Kianianmomeni A."/>
            <person name="Burglin T.R."/>
            <person name="Frech C."/>
            <person name="Turcotte B."/>
            <person name="Kopec K.O."/>
            <person name="Synnott J.M."/>
            <person name="Choo C."/>
            <person name="Paponov I."/>
            <person name="Finkler A."/>
            <person name="Soon Heng Tan C."/>
            <person name="Hutchins A.P."/>
            <person name="Weinmeier T."/>
            <person name="Rattei T."/>
            <person name="Chu J.S."/>
            <person name="Gimenez G."/>
            <person name="Irimia M."/>
            <person name="Rigden D.J."/>
            <person name="Fitzpatrick D.A."/>
            <person name="Lorenzo-Morales J."/>
            <person name="Bateman A."/>
            <person name="Chiu C.H."/>
            <person name="Tang P."/>
            <person name="Hegemann P."/>
            <person name="Fromm H."/>
            <person name="Raoult D."/>
            <person name="Greub G."/>
            <person name="Miranda-Saavedra D."/>
            <person name="Chen N."/>
            <person name="Nash P."/>
            <person name="Ginger M.L."/>
            <person name="Horn M."/>
            <person name="Schaap P."/>
            <person name="Caler L."/>
            <person name="Loftus B."/>
        </authorList>
    </citation>
    <scope>NUCLEOTIDE SEQUENCE [LARGE SCALE GENOMIC DNA]</scope>
    <source>
        <strain evidence="2 3">Neff</strain>
    </source>
</reference>
<feature type="compositionally biased region" description="Basic and acidic residues" evidence="1">
    <location>
        <begin position="107"/>
        <end position="118"/>
    </location>
</feature>
<name>L8HIR7_ACACF</name>
<dbReference type="EMBL" id="KB007833">
    <property type="protein sequence ID" value="ELR24301.1"/>
    <property type="molecule type" value="Genomic_DNA"/>
</dbReference>
<dbReference type="GeneID" id="14925317"/>
<evidence type="ECO:0000313" key="3">
    <source>
        <dbReference type="Proteomes" id="UP000011083"/>
    </source>
</evidence>
<proteinExistence type="predicted"/>
<dbReference type="RefSeq" id="XP_004353998.1">
    <property type="nucleotide sequence ID" value="XM_004353946.1"/>
</dbReference>